<feature type="chain" id="PRO_5003190630" evidence="1">
    <location>
        <begin position="19"/>
        <end position="128"/>
    </location>
</feature>
<dbReference type="OrthoDB" id="4169009at2759"/>
<gene>
    <name evidence="2" type="ORF">MGYG_04360</name>
</gene>
<name>E4USK2_ARTGP</name>
<dbReference type="HOGENOM" id="CLU_1959050_0_0_1"/>
<evidence type="ECO:0000256" key="1">
    <source>
        <dbReference type="SAM" id="SignalP"/>
    </source>
</evidence>
<keyword evidence="3" id="KW-1185">Reference proteome</keyword>
<dbReference type="EMBL" id="DS989824">
    <property type="protein sequence ID" value="EFR01353.1"/>
    <property type="molecule type" value="Genomic_DNA"/>
</dbReference>
<evidence type="ECO:0000313" key="2">
    <source>
        <dbReference type="EMBL" id="EFR01353.1"/>
    </source>
</evidence>
<dbReference type="AlphaFoldDB" id="E4USK2"/>
<evidence type="ECO:0000313" key="3">
    <source>
        <dbReference type="Proteomes" id="UP000002669"/>
    </source>
</evidence>
<feature type="signal peptide" evidence="1">
    <location>
        <begin position="1"/>
        <end position="18"/>
    </location>
</feature>
<dbReference type="GeneID" id="10029472"/>
<reference evidence="3" key="1">
    <citation type="journal article" date="2012" name="MBio">
        <title>Comparative genome analysis of Trichophyton rubrum and related dermatophytes reveals candidate genes involved in infection.</title>
        <authorList>
            <person name="Martinez D.A."/>
            <person name="Oliver B.G."/>
            <person name="Graeser Y."/>
            <person name="Goldberg J.M."/>
            <person name="Li W."/>
            <person name="Martinez-Rossi N.M."/>
            <person name="Monod M."/>
            <person name="Shelest E."/>
            <person name="Barton R.C."/>
            <person name="Birch E."/>
            <person name="Brakhage A.A."/>
            <person name="Chen Z."/>
            <person name="Gurr S.J."/>
            <person name="Heiman D."/>
            <person name="Heitman J."/>
            <person name="Kosti I."/>
            <person name="Rossi A."/>
            <person name="Saif S."/>
            <person name="Samalova M."/>
            <person name="Saunders C.W."/>
            <person name="Shea T."/>
            <person name="Summerbell R.C."/>
            <person name="Xu J."/>
            <person name="Young S."/>
            <person name="Zeng Q."/>
            <person name="Birren B.W."/>
            <person name="Cuomo C.A."/>
            <person name="White T.C."/>
        </authorList>
    </citation>
    <scope>NUCLEOTIDE SEQUENCE [LARGE SCALE GENOMIC DNA]</scope>
    <source>
        <strain evidence="3">ATCC MYA-4604 / CBS 118893</strain>
    </source>
</reference>
<sequence>MKFSTSLALFMAIASAYAAPIIEPNDMKLGRRDDPAYDGWYGGYGQYVGPAPDDEDYGNIARRARPGWDVTYGIYGVGPVADDENYGNIARRARPGWDVTYGIYGVGPVADDENYGQAAGSVADDEDH</sequence>
<dbReference type="VEuPathDB" id="FungiDB:MGYG_04360"/>
<keyword evidence="1" id="KW-0732">Signal</keyword>
<dbReference type="RefSeq" id="XP_003174183.1">
    <property type="nucleotide sequence ID" value="XM_003174135.1"/>
</dbReference>
<protein>
    <submittedName>
        <fullName evidence="2">Uncharacterized protein</fullName>
    </submittedName>
</protein>
<dbReference type="Proteomes" id="UP000002669">
    <property type="component" value="Unassembled WGS sequence"/>
</dbReference>
<dbReference type="eggNOG" id="ENOG502RQXW">
    <property type="taxonomic scope" value="Eukaryota"/>
</dbReference>
<accession>E4USK2</accession>
<organism evidence="3">
    <name type="scientific">Arthroderma gypseum (strain ATCC MYA-4604 / CBS 118893)</name>
    <name type="common">Microsporum gypseum</name>
    <dbReference type="NCBI Taxonomy" id="535722"/>
    <lineage>
        <taxon>Eukaryota</taxon>
        <taxon>Fungi</taxon>
        <taxon>Dikarya</taxon>
        <taxon>Ascomycota</taxon>
        <taxon>Pezizomycotina</taxon>
        <taxon>Eurotiomycetes</taxon>
        <taxon>Eurotiomycetidae</taxon>
        <taxon>Onygenales</taxon>
        <taxon>Arthrodermataceae</taxon>
        <taxon>Nannizzia</taxon>
    </lineage>
</organism>
<dbReference type="InParanoid" id="E4USK2"/>
<proteinExistence type="predicted"/>